<feature type="domain" description="Knr4/Smi1-like" evidence="1">
    <location>
        <begin position="32"/>
        <end position="137"/>
    </location>
</feature>
<dbReference type="Gene3D" id="3.40.1580.10">
    <property type="entry name" value="SMI1/KNR4-like"/>
    <property type="match status" value="1"/>
</dbReference>
<reference evidence="2 3" key="1">
    <citation type="submission" date="2019-02" db="EMBL/GenBank/DDBJ databases">
        <title>Deep-cultivation of Planctomycetes and their phenomic and genomic characterization uncovers novel biology.</title>
        <authorList>
            <person name="Wiegand S."/>
            <person name="Jogler M."/>
            <person name="Boedeker C."/>
            <person name="Pinto D."/>
            <person name="Vollmers J."/>
            <person name="Rivas-Marin E."/>
            <person name="Kohn T."/>
            <person name="Peeters S.H."/>
            <person name="Heuer A."/>
            <person name="Rast P."/>
            <person name="Oberbeckmann S."/>
            <person name="Bunk B."/>
            <person name="Jeske O."/>
            <person name="Meyerdierks A."/>
            <person name="Storesund J.E."/>
            <person name="Kallscheuer N."/>
            <person name="Luecker S."/>
            <person name="Lage O.M."/>
            <person name="Pohl T."/>
            <person name="Merkel B.J."/>
            <person name="Hornburger P."/>
            <person name="Mueller R.-W."/>
            <person name="Bruemmer F."/>
            <person name="Labrenz M."/>
            <person name="Spormann A.M."/>
            <person name="Op den Camp H."/>
            <person name="Overmann J."/>
            <person name="Amann R."/>
            <person name="Jetten M.S.M."/>
            <person name="Mascher T."/>
            <person name="Medema M.H."/>
            <person name="Devos D.P."/>
            <person name="Kaster A.-K."/>
            <person name="Ovreas L."/>
            <person name="Rohde M."/>
            <person name="Galperin M.Y."/>
            <person name="Jogler C."/>
        </authorList>
    </citation>
    <scope>NUCLEOTIDE SEQUENCE [LARGE SCALE GENOMIC DNA]</scope>
    <source>
        <strain evidence="2 3">ETA_A1</strain>
    </source>
</reference>
<proteinExistence type="predicted"/>
<dbReference type="InterPro" id="IPR037883">
    <property type="entry name" value="Knr4/Smi1-like_sf"/>
</dbReference>
<dbReference type="SUPFAM" id="SSF160631">
    <property type="entry name" value="SMI1/KNR4-like"/>
    <property type="match status" value="1"/>
</dbReference>
<accession>A0A517XQF0</accession>
<evidence type="ECO:0000313" key="2">
    <source>
        <dbReference type="EMBL" id="QDU19737.1"/>
    </source>
</evidence>
<sequence>MVEASVTQLRELALAIPRPGCEWEDRPRFDSPTAPEIVAAFERAAGFPLPADFRAFLASTGGVVGMSVHNGYWLGSVDRLSLSDFPQSAGGESVAPVGTDGGGNAFLLSASGRVWRWDHETGSVSQVATTFAGFLERVVADWAAYVADTPGWRFLV</sequence>
<dbReference type="Pfam" id="PF09346">
    <property type="entry name" value="SMI1_KNR4"/>
    <property type="match status" value="1"/>
</dbReference>
<dbReference type="Proteomes" id="UP000319576">
    <property type="component" value="Chromosome"/>
</dbReference>
<dbReference type="InterPro" id="IPR018958">
    <property type="entry name" value="Knr4/Smi1-like_dom"/>
</dbReference>
<dbReference type="EMBL" id="CP036273">
    <property type="protein sequence ID" value="QDU19737.1"/>
    <property type="molecule type" value="Genomic_DNA"/>
</dbReference>
<name>A0A517XQF0_9BACT</name>
<dbReference type="OrthoDB" id="277891at2"/>
<gene>
    <name evidence="2" type="ORF">ETAA1_16730</name>
</gene>
<evidence type="ECO:0000313" key="3">
    <source>
        <dbReference type="Proteomes" id="UP000319576"/>
    </source>
</evidence>
<dbReference type="AlphaFoldDB" id="A0A517XQF0"/>
<organism evidence="2 3">
    <name type="scientific">Urbifossiella limnaea</name>
    <dbReference type="NCBI Taxonomy" id="2528023"/>
    <lineage>
        <taxon>Bacteria</taxon>
        <taxon>Pseudomonadati</taxon>
        <taxon>Planctomycetota</taxon>
        <taxon>Planctomycetia</taxon>
        <taxon>Gemmatales</taxon>
        <taxon>Gemmataceae</taxon>
        <taxon>Urbifossiella</taxon>
    </lineage>
</organism>
<protein>
    <submittedName>
        <fullName evidence="2">SMI1 / KNR4 family protein</fullName>
    </submittedName>
</protein>
<dbReference type="SMART" id="SM00860">
    <property type="entry name" value="SMI1_KNR4"/>
    <property type="match status" value="1"/>
</dbReference>
<dbReference type="KEGG" id="uli:ETAA1_16730"/>
<keyword evidence="3" id="KW-1185">Reference proteome</keyword>
<dbReference type="RefSeq" id="WP_145236150.1">
    <property type="nucleotide sequence ID" value="NZ_CP036273.1"/>
</dbReference>
<evidence type="ECO:0000259" key="1">
    <source>
        <dbReference type="SMART" id="SM00860"/>
    </source>
</evidence>